<organism evidence="1 2">
    <name type="scientific">Tautonia plasticadhaerens</name>
    <dbReference type="NCBI Taxonomy" id="2527974"/>
    <lineage>
        <taxon>Bacteria</taxon>
        <taxon>Pseudomonadati</taxon>
        <taxon>Planctomycetota</taxon>
        <taxon>Planctomycetia</taxon>
        <taxon>Isosphaerales</taxon>
        <taxon>Isosphaeraceae</taxon>
        <taxon>Tautonia</taxon>
    </lineage>
</organism>
<accession>A0A518HAL1</accession>
<evidence type="ECO:0000313" key="1">
    <source>
        <dbReference type="EMBL" id="QDV37891.1"/>
    </source>
</evidence>
<protein>
    <submittedName>
        <fullName evidence="1">Uncharacterized protein</fullName>
    </submittedName>
</protein>
<sequence length="132" mass="14127">MWTCRNCSHQLEAPAEVCPSCGAVDVEISAADDWARPGRFGPEISAEEPSTEYELHSLPDPGRTVECHLAVTGPEAAAVASRLGDLGIPALVSRDDSGDGPVHRIRVPLADLPRALAEVDLLQKLGRRRGRP</sequence>
<evidence type="ECO:0000313" key="2">
    <source>
        <dbReference type="Proteomes" id="UP000317835"/>
    </source>
</evidence>
<gene>
    <name evidence="1" type="ORF">ElP_58380</name>
</gene>
<reference evidence="1 2" key="1">
    <citation type="submission" date="2019-02" db="EMBL/GenBank/DDBJ databases">
        <title>Deep-cultivation of Planctomycetes and their phenomic and genomic characterization uncovers novel biology.</title>
        <authorList>
            <person name="Wiegand S."/>
            <person name="Jogler M."/>
            <person name="Boedeker C."/>
            <person name="Pinto D."/>
            <person name="Vollmers J."/>
            <person name="Rivas-Marin E."/>
            <person name="Kohn T."/>
            <person name="Peeters S.H."/>
            <person name="Heuer A."/>
            <person name="Rast P."/>
            <person name="Oberbeckmann S."/>
            <person name="Bunk B."/>
            <person name="Jeske O."/>
            <person name="Meyerdierks A."/>
            <person name="Storesund J.E."/>
            <person name="Kallscheuer N."/>
            <person name="Luecker S."/>
            <person name="Lage O.M."/>
            <person name="Pohl T."/>
            <person name="Merkel B.J."/>
            <person name="Hornburger P."/>
            <person name="Mueller R.-W."/>
            <person name="Bruemmer F."/>
            <person name="Labrenz M."/>
            <person name="Spormann A.M."/>
            <person name="Op den Camp H."/>
            <person name="Overmann J."/>
            <person name="Amann R."/>
            <person name="Jetten M.S.M."/>
            <person name="Mascher T."/>
            <person name="Medema M.H."/>
            <person name="Devos D.P."/>
            <person name="Kaster A.-K."/>
            <person name="Ovreas L."/>
            <person name="Rohde M."/>
            <person name="Galperin M.Y."/>
            <person name="Jogler C."/>
        </authorList>
    </citation>
    <scope>NUCLEOTIDE SEQUENCE [LARGE SCALE GENOMIC DNA]</scope>
    <source>
        <strain evidence="1 2">ElP</strain>
    </source>
</reference>
<keyword evidence="2" id="KW-1185">Reference proteome</keyword>
<dbReference type="Proteomes" id="UP000317835">
    <property type="component" value="Chromosome"/>
</dbReference>
<dbReference type="OrthoDB" id="9862693at2"/>
<dbReference type="EMBL" id="CP036426">
    <property type="protein sequence ID" value="QDV37891.1"/>
    <property type="molecule type" value="Genomic_DNA"/>
</dbReference>
<dbReference type="KEGG" id="tpla:ElP_58380"/>
<proteinExistence type="predicted"/>
<dbReference type="AlphaFoldDB" id="A0A518HAL1"/>
<dbReference type="RefSeq" id="WP_145275995.1">
    <property type="nucleotide sequence ID" value="NZ_CP036426.1"/>
</dbReference>
<name>A0A518HAL1_9BACT</name>